<dbReference type="EMBL" id="CM029041">
    <property type="protein sequence ID" value="KAG2629215.1"/>
    <property type="molecule type" value="Genomic_DNA"/>
</dbReference>
<evidence type="ECO:0000256" key="1">
    <source>
        <dbReference type="ARBA" id="ARBA00008894"/>
    </source>
</evidence>
<dbReference type="PANTHER" id="PTHR33377:SF3">
    <property type="entry name" value="WW DOMAIN-CONTAINING PROTEIN"/>
    <property type="match status" value="1"/>
</dbReference>
<dbReference type="SMART" id="SM01157">
    <property type="entry name" value="DUF1719"/>
    <property type="match status" value="1"/>
</dbReference>
<evidence type="ECO:0000256" key="5">
    <source>
        <dbReference type="ARBA" id="ARBA00022821"/>
    </source>
</evidence>
<dbReference type="Pfam" id="PF08224">
    <property type="entry name" value="DUF1719"/>
    <property type="match status" value="1"/>
</dbReference>
<keyword evidence="4" id="KW-0547">Nucleotide-binding</keyword>
<dbReference type="AlphaFoldDB" id="A0A8T0V4R0"/>
<evidence type="ECO:0000256" key="3">
    <source>
        <dbReference type="ARBA" id="ARBA00022737"/>
    </source>
</evidence>
<keyword evidence="5" id="KW-0611">Plant defense</keyword>
<sequence length="368" mass="42473">MAEIVGSALVHETVSQVLSNLVQKYEDKEESSANRRNLERLEMAHIRLEAALETSEKWQITDASLLRWRRKLKRAALECDDTLHRCKQRILEATNHRYTEKEVSKSSFPVRMAHTTKSFVFSIFSPNKGEPSSSAVRRFEWYADGASEFLRLLELGGRPRRPMPFDPLVRHLLNGKQLHHRIIQANRCPLFLQLMAYVSAEYGIEASLIFFMQTDGNASEDVVFFSLMLQLSESTDIVGTAIKCLELYAPLFSFKPAVEILRNKLMLLPTQDFSWMPDVDTHHREHWNNLHGLGTDWFRPNPLCCKQRQQLRLRHGSSRKLNKSRLPLEPVIQVHLQCHVSVLDCSQHRSLLSETKNPLLPPSQKDLV</sequence>
<gene>
    <name evidence="7" type="ORF">PVAP13_3KG397200</name>
</gene>
<evidence type="ECO:0000313" key="7">
    <source>
        <dbReference type="EMBL" id="KAG2629215.1"/>
    </source>
</evidence>
<keyword evidence="3" id="KW-0677">Repeat</keyword>
<keyword evidence="8" id="KW-1185">Reference proteome</keyword>
<dbReference type="PANTHER" id="PTHR33377">
    <property type="entry name" value="OS10G0134700 PROTEIN-RELATED"/>
    <property type="match status" value="1"/>
</dbReference>
<protein>
    <recommendedName>
        <fullName evidence="6">Disease resistance N-terminal domain-containing protein</fullName>
    </recommendedName>
</protein>
<dbReference type="GO" id="GO:0006952">
    <property type="term" value="P:defense response"/>
    <property type="evidence" value="ECO:0007669"/>
    <property type="project" value="UniProtKB-KW"/>
</dbReference>
<dbReference type="GO" id="GO:0000166">
    <property type="term" value="F:nucleotide binding"/>
    <property type="evidence" value="ECO:0007669"/>
    <property type="project" value="UniProtKB-KW"/>
</dbReference>
<dbReference type="Proteomes" id="UP000823388">
    <property type="component" value="Chromosome 3K"/>
</dbReference>
<evidence type="ECO:0000259" key="6">
    <source>
        <dbReference type="Pfam" id="PF18052"/>
    </source>
</evidence>
<dbReference type="InterPro" id="IPR013181">
    <property type="entry name" value="DUF1719"/>
</dbReference>
<dbReference type="InterPro" id="IPR041118">
    <property type="entry name" value="Rx_N"/>
</dbReference>
<dbReference type="Pfam" id="PF18052">
    <property type="entry name" value="Rx_N"/>
    <property type="match status" value="1"/>
</dbReference>
<evidence type="ECO:0000256" key="4">
    <source>
        <dbReference type="ARBA" id="ARBA00022741"/>
    </source>
</evidence>
<organism evidence="7 8">
    <name type="scientific">Panicum virgatum</name>
    <name type="common">Blackwell switchgrass</name>
    <dbReference type="NCBI Taxonomy" id="38727"/>
    <lineage>
        <taxon>Eukaryota</taxon>
        <taxon>Viridiplantae</taxon>
        <taxon>Streptophyta</taxon>
        <taxon>Embryophyta</taxon>
        <taxon>Tracheophyta</taxon>
        <taxon>Spermatophyta</taxon>
        <taxon>Magnoliopsida</taxon>
        <taxon>Liliopsida</taxon>
        <taxon>Poales</taxon>
        <taxon>Poaceae</taxon>
        <taxon>PACMAD clade</taxon>
        <taxon>Panicoideae</taxon>
        <taxon>Panicodae</taxon>
        <taxon>Paniceae</taxon>
        <taxon>Panicinae</taxon>
        <taxon>Panicum</taxon>
        <taxon>Panicum sect. Hiantes</taxon>
    </lineage>
</organism>
<feature type="domain" description="Disease resistance N-terminal" evidence="6">
    <location>
        <begin position="14"/>
        <end position="94"/>
    </location>
</feature>
<evidence type="ECO:0000313" key="8">
    <source>
        <dbReference type="Proteomes" id="UP000823388"/>
    </source>
</evidence>
<comment type="similarity">
    <text evidence="1">Belongs to the disease resistance NB-LRR family.</text>
</comment>
<accession>A0A8T0V4R0</accession>
<evidence type="ECO:0000256" key="2">
    <source>
        <dbReference type="ARBA" id="ARBA00022614"/>
    </source>
</evidence>
<comment type="caution">
    <text evidence="7">The sequence shown here is derived from an EMBL/GenBank/DDBJ whole genome shotgun (WGS) entry which is preliminary data.</text>
</comment>
<proteinExistence type="inferred from homology"/>
<reference evidence="7" key="1">
    <citation type="submission" date="2020-05" db="EMBL/GenBank/DDBJ databases">
        <title>WGS assembly of Panicum virgatum.</title>
        <authorList>
            <person name="Lovell J.T."/>
            <person name="Jenkins J."/>
            <person name="Shu S."/>
            <person name="Juenger T.E."/>
            <person name="Schmutz J."/>
        </authorList>
    </citation>
    <scope>NUCLEOTIDE SEQUENCE</scope>
    <source>
        <strain evidence="7">AP13</strain>
    </source>
</reference>
<name>A0A8T0V4R0_PANVG</name>
<keyword evidence="2" id="KW-0433">Leucine-rich repeat</keyword>